<feature type="compositionally biased region" description="Polar residues" evidence="1">
    <location>
        <begin position="262"/>
        <end position="271"/>
    </location>
</feature>
<name>A0AAD1U9R2_EUPCR</name>
<protein>
    <submittedName>
        <fullName evidence="2">Uncharacterized protein</fullName>
    </submittedName>
</protein>
<comment type="caution">
    <text evidence="2">The sequence shown here is derived from an EMBL/GenBank/DDBJ whole genome shotgun (WGS) entry which is preliminary data.</text>
</comment>
<evidence type="ECO:0000313" key="3">
    <source>
        <dbReference type="Proteomes" id="UP001295684"/>
    </source>
</evidence>
<dbReference type="EMBL" id="CAMPGE010004032">
    <property type="protein sequence ID" value="CAI2362874.1"/>
    <property type="molecule type" value="Genomic_DNA"/>
</dbReference>
<feature type="region of interest" description="Disordered" evidence="1">
    <location>
        <begin position="143"/>
        <end position="162"/>
    </location>
</feature>
<gene>
    <name evidence="2" type="ORF">ECRASSUSDP1_LOCUS4204</name>
</gene>
<dbReference type="AlphaFoldDB" id="A0AAD1U9R2"/>
<reference evidence="2" key="1">
    <citation type="submission" date="2023-07" db="EMBL/GenBank/DDBJ databases">
        <authorList>
            <consortium name="AG Swart"/>
            <person name="Singh M."/>
            <person name="Singh A."/>
            <person name="Seah K."/>
            <person name="Emmerich C."/>
        </authorList>
    </citation>
    <scope>NUCLEOTIDE SEQUENCE</scope>
    <source>
        <strain evidence="2">DP1</strain>
    </source>
</reference>
<evidence type="ECO:0000313" key="2">
    <source>
        <dbReference type="EMBL" id="CAI2362874.1"/>
    </source>
</evidence>
<sequence>MAALSKYNKENSSKEAQNIFQLYEDPLTQKLYRVKSEPKMSEMDPDTGTILERDNRNKQGIKPNKSYFPDLTGKADYKTRLAKADIFKKVLPKYPKSILNQGRKSNIYTPRTDKLDGYAQFPNPIDNNEPLVKQKVLKSAQKVLKNSKSKTQEPDPKALSKNPQKFIDSYEFYEKIKENKRKDVTQIQSITIDRKPKPAKNYTSYLSGKRVSDQQRQVLEKEKILERLKNEISSSRPFQNYVLQKHHSGDLERSRSGETQDFRSSTKSLATSGFERGKKDRKSMVAGLISELPALNKKIFKSLSVEEQKTYRYAKQLEEYSPGCLVSGQIINRQQDIELIGQKRKKKIQIQKSNIKIQKNKRSLRKGISTVQNSNYPGNFQSNNFDLETYSQRKYHDKNVIKSRNYTTKNFITTSVDQLTGLSGQIYDSDSSAVEYKNTRQTKTFQNSQLMSHENLSKKLIQEEIDLNHSLDAHSPKIEPAERPRVEGRFETLPIPRESDLKNREMNQLINLNPSALKSYTIAMAKDKRRLASKKKQDILKSKLILQKSAVAEKRYTSKIKRHWQ</sequence>
<proteinExistence type="predicted"/>
<feature type="region of interest" description="Disordered" evidence="1">
    <location>
        <begin position="34"/>
        <end position="69"/>
    </location>
</feature>
<feature type="compositionally biased region" description="Basic and acidic residues" evidence="1">
    <location>
        <begin position="247"/>
        <end position="261"/>
    </location>
</feature>
<evidence type="ECO:0000256" key="1">
    <source>
        <dbReference type="SAM" id="MobiDB-lite"/>
    </source>
</evidence>
<feature type="region of interest" description="Disordered" evidence="1">
    <location>
        <begin position="246"/>
        <end position="276"/>
    </location>
</feature>
<organism evidence="2 3">
    <name type="scientific">Euplotes crassus</name>
    <dbReference type="NCBI Taxonomy" id="5936"/>
    <lineage>
        <taxon>Eukaryota</taxon>
        <taxon>Sar</taxon>
        <taxon>Alveolata</taxon>
        <taxon>Ciliophora</taxon>
        <taxon>Intramacronucleata</taxon>
        <taxon>Spirotrichea</taxon>
        <taxon>Hypotrichia</taxon>
        <taxon>Euplotida</taxon>
        <taxon>Euplotidae</taxon>
        <taxon>Moneuplotes</taxon>
    </lineage>
</organism>
<keyword evidence="3" id="KW-1185">Reference proteome</keyword>
<dbReference type="Proteomes" id="UP001295684">
    <property type="component" value="Unassembled WGS sequence"/>
</dbReference>
<accession>A0AAD1U9R2</accession>